<evidence type="ECO:0000313" key="2">
    <source>
        <dbReference type="Proteomes" id="UP000730161"/>
    </source>
</evidence>
<protein>
    <submittedName>
        <fullName evidence="1">Uncharacterized protein</fullName>
    </submittedName>
</protein>
<comment type="caution">
    <text evidence="1">The sequence shown here is derived from an EMBL/GenBank/DDBJ whole genome shotgun (WGS) entry which is preliminary data.</text>
</comment>
<organism evidence="1 2">
    <name type="scientific">Methanocalculus chunghsingensis</name>
    <dbReference type="NCBI Taxonomy" id="156457"/>
    <lineage>
        <taxon>Archaea</taxon>
        <taxon>Methanobacteriati</taxon>
        <taxon>Methanobacteriota</taxon>
        <taxon>Stenosarchaea group</taxon>
        <taxon>Methanomicrobia</taxon>
        <taxon>Methanomicrobiales</taxon>
        <taxon>Methanocalculaceae</taxon>
        <taxon>Methanocalculus</taxon>
    </lineage>
</organism>
<gene>
    <name evidence="1" type="ORF">RJ53_10500</name>
</gene>
<sequence length="66" mass="7392">MPDEWKVTITVTLKVGGASTRKEAEKAALERLFALLKSGAEIPWDTTVVPLKEHRGDEPVFGVRWE</sequence>
<proteinExistence type="predicted"/>
<reference evidence="1" key="1">
    <citation type="submission" date="2014-12" db="EMBL/GenBank/DDBJ databases">
        <authorList>
            <person name="Huang H.-H."/>
            <person name="Chen S.-C."/>
            <person name="Lai M.-C."/>
        </authorList>
    </citation>
    <scope>NUCLEOTIDE SEQUENCE</scope>
    <source>
        <strain evidence="1">K1F9705b</strain>
    </source>
</reference>
<evidence type="ECO:0000313" key="1">
    <source>
        <dbReference type="EMBL" id="MBR1369882.1"/>
    </source>
</evidence>
<dbReference type="AlphaFoldDB" id="A0A8J8B7P3"/>
<accession>A0A8J8B7P3</accession>
<dbReference type="RefSeq" id="WP_211531637.1">
    <property type="nucleotide sequence ID" value="NZ_JWHL01000023.1"/>
</dbReference>
<dbReference type="Proteomes" id="UP000730161">
    <property type="component" value="Unassembled WGS sequence"/>
</dbReference>
<name>A0A8J8B7P3_9EURY</name>
<keyword evidence="2" id="KW-1185">Reference proteome</keyword>
<dbReference type="EMBL" id="JWHL01000023">
    <property type="protein sequence ID" value="MBR1369882.1"/>
    <property type="molecule type" value="Genomic_DNA"/>
</dbReference>